<sequence>MIACAHPLLRSRAVQKVHIASERLSHSHQRSLTRTNRSAAKQQKSCDSRIFIAAEIAEREWELKIRHHGLAIRTDHLLSYPLPAISFHSHPLPSTPSPSTSQPTLTDDKLDFDISTS</sequence>
<accession>A0ABQ9XF48</accession>
<dbReference type="Proteomes" id="UP001281761">
    <property type="component" value="Unassembled WGS sequence"/>
</dbReference>
<name>A0ABQ9XF48_9EUKA</name>
<evidence type="ECO:0000256" key="1">
    <source>
        <dbReference type="SAM" id="MobiDB-lite"/>
    </source>
</evidence>
<protein>
    <submittedName>
        <fullName evidence="2">Uncharacterized protein</fullName>
    </submittedName>
</protein>
<feature type="compositionally biased region" description="Low complexity" evidence="1">
    <location>
        <begin position="89"/>
        <end position="105"/>
    </location>
</feature>
<organism evidence="2 3">
    <name type="scientific">Blattamonas nauphoetae</name>
    <dbReference type="NCBI Taxonomy" id="2049346"/>
    <lineage>
        <taxon>Eukaryota</taxon>
        <taxon>Metamonada</taxon>
        <taxon>Preaxostyla</taxon>
        <taxon>Oxymonadida</taxon>
        <taxon>Blattamonas</taxon>
    </lineage>
</organism>
<reference evidence="2 3" key="1">
    <citation type="journal article" date="2022" name="bioRxiv">
        <title>Genomics of Preaxostyla Flagellates Illuminates Evolutionary Transitions and the Path Towards Mitochondrial Loss.</title>
        <authorList>
            <person name="Novak L.V.F."/>
            <person name="Treitli S.C."/>
            <person name="Pyrih J."/>
            <person name="Halakuc P."/>
            <person name="Pipaliya S.V."/>
            <person name="Vacek V."/>
            <person name="Brzon O."/>
            <person name="Soukal P."/>
            <person name="Eme L."/>
            <person name="Dacks J.B."/>
            <person name="Karnkowska A."/>
            <person name="Elias M."/>
            <person name="Hampl V."/>
        </authorList>
    </citation>
    <scope>NUCLEOTIDE SEQUENCE [LARGE SCALE GENOMIC DNA]</scope>
    <source>
        <strain evidence="2">NAU3</strain>
        <tissue evidence="2">Gut</tissue>
    </source>
</reference>
<keyword evidence="3" id="KW-1185">Reference proteome</keyword>
<comment type="caution">
    <text evidence="2">The sequence shown here is derived from an EMBL/GenBank/DDBJ whole genome shotgun (WGS) entry which is preliminary data.</text>
</comment>
<gene>
    <name evidence="2" type="ORF">BLNAU_16178</name>
</gene>
<feature type="region of interest" description="Disordered" evidence="1">
    <location>
        <begin position="22"/>
        <end position="44"/>
    </location>
</feature>
<evidence type="ECO:0000313" key="3">
    <source>
        <dbReference type="Proteomes" id="UP001281761"/>
    </source>
</evidence>
<proteinExistence type="predicted"/>
<dbReference type="EMBL" id="JARBJD010000167">
    <property type="protein sequence ID" value="KAK2948835.1"/>
    <property type="molecule type" value="Genomic_DNA"/>
</dbReference>
<feature type="compositionally biased region" description="Basic and acidic residues" evidence="1">
    <location>
        <begin position="106"/>
        <end position="117"/>
    </location>
</feature>
<feature type="compositionally biased region" description="Polar residues" evidence="1">
    <location>
        <begin position="32"/>
        <end position="44"/>
    </location>
</feature>
<evidence type="ECO:0000313" key="2">
    <source>
        <dbReference type="EMBL" id="KAK2948835.1"/>
    </source>
</evidence>
<feature type="region of interest" description="Disordered" evidence="1">
    <location>
        <begin position="89"/>
        <end position="117"/>
    </location>
</feature>